<organism evidence="10 11">
    <name type="scientific">Marinobacter nauticus</name>
    <name type="common">Marinobacter hydrocarbonoclasticus</name>
    <name type="synonym">Marinobacter aquaeolei</name>
    <dbReference type="NCBI Taxonomy" id="2743"/>
    <lineage>
        <taxon>Bacteria</taxon>
        <taxon>Pseudomonadati</taxon>
        <taxon>Pseudomonadota</taxon>
        <taxon>Gammaproteobacteria</taxon>
        <taxon>Pseudomonadales</taxon>
        <taxon>Marinobacteraceae</taxon>
        <taxon>Marinobacter</taxon>
    </lineage>
</organism>
<comment type="similarity">
    <text evidence="8">Belongs to the TsuA/YedE (TC 9.B.102) family.</text>
</comment>
<dbReference type="Pfam" id="PF04143">
    <property type="entry name" value="Sulf_transp"/>
    <property type="match status" value="1"/>
</dbReference>
<reference evidence="10" key="1">
    <citation type="submission" date="2016-11" db="EMBL/GenBank/DDBJ databases">
        <title>Draft Genome Sequence of Marinobacter hydrocarbonoclasticus strain STW2, a polyaromatic aromatic hydrocarbon degrading and denitrifying bacterium from rhizosphere of Seagrass Enhalus acodoides.</title>
        <authorList>
            <person name="Ling J."/>
            <person name="Dong J."/>
        </authorList>
    </citation>
    <scope>NUCLEOTIDE SEQUENCE [LARGE SCALE GENOMIC DNA]</scope>
    <source>
        <strain evidence="10">STW2</strain>
    </source>
</reference>
<accession>A0A1M2UUR6</accession>
<evidence type="ECO:0000256" key="9">
    <source>
        <dbReference type="SAM" id="Phobius"/>
    </source>
</evidence>
<dbReference type="RefSeq" id="WP_072676156.1">
    <property type="nucleotide sequence ID" value="NZ_MPKY01000001.1"/>
</dbReference>
<evidence type="ECO:0000256" key="7">
    <source>
        <dbReference type="ARBA" id="ARBA00023136"/>
    </source>
</evidence>
<evidence type="ECO:0000256" key="6">
    <source>
        <dbReference type="ARBA" id="ARBA00022989"/>
    </source>
</evidence>
<feature type="transmembrane region" description="Helical" evidence="9">
    <location>
        <begin position="174"/>
        <end position="192"/>
    </location>
</feature>
<dbReference type="InterPro" id="IPR007272">
    <property type="entry name" value="Sulf_transp_TsuA/YedE"/>
</dbReference>
<comment type="caution">
    <text evidence="10">The sequence shown here is derived from an EMBL/GenBank/DDBJ whole genome shotgun (WGS) entry which is preliminary data.</text>
</comment>
<evidence type="ECO:0000313" key="11">
    <source>
        <dbReference type="Proteomes" id="UP000183986"/>
    </source>
</evidence>
<gene>
    <name evidence="10" type="ORF">BEE62_02600</name>
</gene>
<feature type="transmembrane region" description="Helical" evidence="9">
    <location>
        <begin position="204"/>
        <end position="226"/>
    </location>
</feature>
<evidence type="ECO:0000256" key="2">
    <source>
        <dbReference type="ARBA" id="ARBA00022448"/>
    </source>
</evidence>
<sequence length="354" mass="37293">MGNLFANHLSAVLWAGALLGVVYGMIAQWSRFCLLRGLFNRWQQNDSRRLRAFALAMAVALVSSQWLAWQAGINLTRTPYHPTSLPVAALLVGGLLFGYGMALANACGARSLVLLGTGNLRSLLVLLVLGIAAYMTMSGVLAEFRLWMEDLYRPTLPATDLTLVTAPLGLDTETGRLVLAGLLSLALTAWALSSRAFRTSPRDWLGGLLIGLLVAAGWWITGVLGADDFDPVRLASLTFVAPVGDSLQYLMLSTGTSLRFGVTVVAGIVVGSLLVSLLTREFAWQSFTSPSHNGRAIVGGFLMGVGGIMSIGCTLGQGLSGFSTLAISSFLALAGIVAGSRLALRFSGGIAASR</sequence>
<evidence type="ECO:0000256" key="3">
    <source>
        <dbReference type="ARBA" id="ARBA00022475"/>
    </source>
</evidence>
<keyword evidence="3" id="KW-1003">Cell membrane</keyword>
<evidence type="ECO:0000256" key="8">
    <source>
        <dbReference type="ARBA" id="ARBA00035655"/>
    </source>
</evidence>
<feature type="transmembrane region" description="Helical" evidence="9">
    <location>
        <begin position="296"/>
        <end position="319"/>
    </location>
</feature>
<dbReference type="EMBL" id="MPKY01000001">
    <property type="protein sequence ID" value="OJS99085.1"/>
    <property type="molecule type" value="Genomic_DNA"/>
</dbReference>
<proteinExistence type="inferred from homology"/>
<feature type="transmembrane region" description="Helical" evidence="9">
    <location>
        <begin position="88"/>
        <end position="108"/>
    </location>
</feature>
<feature type="transmembrane region" description="Helical" evidence="9">
    <location>
        <begin position="246"/>
        <end position="275"/>
    </location>
</feature>
<dbReference type="Proteomes" id="UP000183986">
    <property type="component" value="Unassembled WGS sequence"/>
</dbReference>
<feature type="transmembrane region" description="Helical" evidence="9">
    <location>
        <begin position="50"/>
        <end position="68"/>
    </location>
</feature>
<keyword evidence="11" id="KW-1185">Reference proteome</keyword>
<keyword evidence="5 9" id="KW-0812">Transmembrane</keyword>
<dbReference type="AlphaFoldDB" id="A0A1M2UUR6"/>
<dbReference type="GO" id="GO:0005886">
    <property type="term" value="C:plasma membrane"/>
    <property type="evidence" value="ECO:0007669"/>
    <property type="project" value="UniProtKB-SubCell"/>
</dbReference>
<evidence type="ECO:0000256" key="4">
    <source>
        <dbReference type="ARBA" id="ARBA00022519"/>
    </source>
</evidence>
<evidence type="ECO:0000313" key="10">
    <source>
        <dbReference type="EMBL" id="OJS99085.1"/>
    </source>
</evidence>
<feature type="transmembrane region" description="Helical" evidence="9">
    <location>
        <begin position="12"/>
        <end position="29"/>
    </location>
</feature>
<evidence type="ECO:0000256" key="5">
    <source>
        <dbReference type="ARBA" id="ARBA00022692"/>
    </source>
</evidence>
<comment type="subcellular location">
    <subcellularLocation>
        <location evidence="1">Cell inner membrane</location>
        <topology evidence="1">Multi-pass membrane protein</topology>
    </subcellularLocation>
</comment>
<protein>
    <submittedName>
        <fullName evidence="10">Uncharacterized protein</fullName>
    </submittedName>
</protein>
<dbReference type="OrthoDB" id="9794165at2"/>
<keyword evidence="2" id="KW-0813">Transport</keyword>
<keyword evidence="7 9" id="KW-0472">Membrane</keyword>
<name>A0A1M2UUR6_MARNT</name>
<evidence type="ECO:0000256" key="1">
    <source>
        <dbReference type="ARBA" id="ARBA00004429"/>
    </source>
</evidence>
<feature type="transmembrane region" description="Helical" evidence="9">
    <location>
        <begin position="120"/>
        <end position="142"/>
    </location>
</feature>
<keyword evidence="6 9" id="KW-1133">Transmembrane helix</keyword>
<dbReference type="PANTHER" id="PTHR30574">
    <property type="entry name" value="INNER MEMBRANE PROTEIN YEDE"/>
    <property type="match status" value="1"/>
</dbReference>
<dbReference type="PANTHER" id="PTHR30574:SF1">
    <property type="entry name" value="SULPHUR TRANSPORT DOMAIN-CONTAINING PROTEIN"/>
    <property type="match status" value="1"/>
</dbReference>
<keyword evidence="4" id="KW-0997">Cell inner membrane</keyword>
<feature type="transmembrane region" description="Helical" evidence="9">
    <location>
        <begin position="325"/>
        <end position="344"/>
    </location>
</feature>